<feature type="non-terminal residue" evidence="1">
    <location>
        <position position="1"/>
    </location>
</feature>
<evidence type="ECO:0000313" key="1">
    <source>
        <dbReference type="EMBL" id="CAF2027059.1"/>
    </source>
</evidence>
<organism evidence="1">
    <name type="scientific">Brassica napus</name>
    <name type="common">Rape</name>
    <dbReference type="NCBI Taxonomy" id="3708"/>
    <lineage>
        <taxon>Eukaryota</taxon>
        <taxon>Viridiplantae</taxon>
        <taxon>Streptophyta</taxon>
        <taxon>Embryophyta</taxon>
        <taxon>Tracheophyta</taxon>
        <taxon>Spermatophyta</taxon>
        <taxon>Magnoliopsida</taxon>
        <taxon>eudicotyledons</taxon>
        <taxon>Gunneridae</taxon>
        <taxon>Pentapetalae</taxon>
        <taxon>rosids</taxon>
        <taxon>malvids</taxon>
        <taxon>Brassicales</taxon>
        <taxon>Brassicaceae</taxon>
        <taxon>Brassiceae</taxon>
        <taxon>Brassica</taxon>
    </lineage>
</organism>
<name>A0A816N5D2_BRANA</name>
<accession>A0A816N5D2</accession>
<feature type="non-terminal residue" evidence="1">
    <location>
        <position position="55"/>
    </location>
</feature>
<protein>
    <submittedName>
        <fullName evidence="1">(rape) hypothetical protein</fullName>
    </submittedName>
</protein>
<dbReference type="EMBL" id="HG994371">
    <property type="protein sequence ID" value="CAF2027059.1"/>
    <property type="molecule type" value="Genomic_DNA"/>
</dbReference>
<reference evidence="1" key="1">
    <citation type="submission" date="2021-01" db="EMBL/GenBank/DDBJ databases">
        <authorList>
            <consortium name="Genoscope - CEA"/>
            <person name="William W."/>
        </authorList>
    </citation>
    <scope>NUCLEOTIDE SEQUENCE</scope>
</reference>
<dbReference type="AlphaFoldDB" id="A0A816N5D2"/>
<sequence length="55" mass="6328">QHTWLQALCEKKQPGMFVLAKSNITEPETLFRREIGSVRSSKEVDSSNPYGRFTE</sequence>
<gene>
    <name evidence="1" type="ORF">DARMORV10_C07P52430.1</name>
</gene>
<dbReference type="Proteomes" id="UP001295469">
    <property type="component" value="Chromosome C07"/>
</dbReference>
<proteinExistence type="predicted"/>